<evidence type="ECO:0000313" key="5">
    <source>
        <dbReference type="Proteomes" id="UP000529783"/>
    </source>
</evidence>
<keyword evidence="2" id="KW-0378">Hydrolase</keyword>
<name>A0A7Y9ECI1_9ACTN</name>
<dbReference type="SUPFAM" id="SSF53474">
    <property type="entry name" value="alpha/beta-Hydrolases"/>
    <property type="match status" value="1"/>
</dbReference>
<dbReference type="Proteomes" id="UP000529783">
    <property type="component" value="Unassembled WGS sequence"/>
</dbReference>
<accession>A0A7Y9ECI1</accession>
<organism evidence="4 5">
    <name type="scientific">Actinomadura luteofluorescens</name>
    <dbReference type="NCBI Taxonomy" id="46163"/>
    <lineage>
        <taxon>Bacteria</taxon>
        <taxon>Bacillati</taxon>
        <taxon>Actinomycetota</taxon>
        <taxon>Actinomycetes</taxon>
        <taxon>Streptosporangiales</taxon>
        <taxon>Thermomonosporaceae</taxon>
        <taxon>Actinomadura</taxon>
    </lineage>
</organism>
<dbReference type="InterPro" id="IPR013094">
    <property type="entry name" value="AB_hydrolase_3"/>
</dbReference>
<dbReference type="AlphaFoldDB" id="A0A7Y9ECI1"/>
<sequence length="327" mass="34606">MTARPRIELATAAYLRRLNVPSRTSEEEMGAADAREFNRKALVAEFGPQPVVGAMADHLAGGVPVRVFRPAGDAGAGPVVLYIHGGGWTVGDLDSHAGVSRALCALAGVTVVAVDYRLAPEHRYPAAVEDCEAALEWLAAHADDLGVDPRAIAVVGDSSGGNLAAVIAQRATAAGVRLRCQVLVYPPVDSRSRSKSFETMATGYGLEAAEMLWYWSNYLGEAPKADDPGHSPLAAHDLHGLPPALILTAELDPLRDEAEEYGAALVAADVPVSMRRFAGTIHGFFRMPGTIPLGRVALESAAAFLHSRLSVTGPLRSWDDLSFEVVI</sequence>
<dbReference type="PANTHER" id="PTHR48081:SF8">
    <property type="entry name" value="ALPHA_BETA HYDROLASE FOLD-3 DOMAIN-CONTAINING PROTEIN-RELATED"/>
    <property type="match status" value="1"/>
</dbReference>
<dbReference type="Pfam" id="PF07859">
    <property type="entry name" value="Abhydrolase_3"/>
    <property type="match status" value="1"/>
</dbReference>
<evidence type="ECO:0000256" key="2">
    <source>
        <dbReference type="ARBA" id="ARBA00022801"/>
    </source>
</evidence>
<dbReference type="EMBL" id="JACCBA010000001">
    <property type="protein sequence ID" value="NYD45183.1"/>
    <property type="molecule type" value="Genomic_DNA"/>
</dbReference>
<keyword evidence="5" id="KW-1185">Reference proteome</keyword>
<comment type="caution">
    <text evidence="4">The sequence shown here is derived from an EMBL/GenBank/DDBJ whole genome shotgun (WGS) entry which is preliminary data.</text>
</comment>
<dbReference type="RefSeq" id="WP_179842653.1">
    <property type="nucleotide sequence ID" value="NZ_JACCBA010000001.1"/>
</dbReference>
<gene>
    <name evidence="4" type="ORF">BJY14_001166</name>
</gene>
<protein>
    <submittedName>
        <fullName evidence="4">Acetyl esterase/lipase</fullName>
    </submittedName>
</protein>
<dbReference type="PROSITE" id="PS01173">
    <property type="entry name" value="LIPASE_GDXG_HIS"/>
    <property type="match status" value="1"/>
</dbReference>
<dbReference type="InterPro" id="IPR050300">
    <property type="entry name" value="GDXG_lipolytic_enzyme"/>
</dbReference>
<evidence type="ECO:0000256" key="1">
    <source>
        <dbReference type="ARBA" id="ARBA00010515"/>
    </source>
</evidence>
<feature type="domain" description="Alpha/beta hydrolase fold-3" evidence="3">
    <location>
        <begin position="80"/>
        <end position="285"/>
    </location>
</feature>
<comment type="similarity">
    <text evidence="1">Belongs to the 'GDXG' lipolytic enzyme family.</text>
</comment>
<evidence type="ECO:0000259" key="3">
    <source>
        <dbReference type="Pfam" id="PF07859"/>
    </source>
</evidence>
<proteinExistence type="inferred from homology"/>
<evidence type="ECO:0000313" key="4">
    <source>
        <dbReference type="EMBL" id="NYD45183.1"/>
    </source>
</evidence>
<dbReference type="InterPro" id="IPR029058">
    <property type="entry name" value="AB_hydrolase_fold"/>
</dbReference>
<dbReference type="PANTHER" id="PTHR48081">
    <property type="entry name" value="AB HYDROLASE SUPERFAMILY PROTEIN C4A8.06C"/>
    <property type="match status" value="1"/>
</dbReference>
<dbReference type="Gene3D" id="3.40.50.1820">
    <property type="entry name" value="alpha/beta hydrolase"/>
    <property type="match status" value="1"/>
</dbReference>
<dbReference type="GO" id="GO:0016787">
    <property type="term" value="F:hydrolase activity"/>
    <property type="evidence" value="ECO:0007669"/>
    <property type="project" value="UniProtKB-KW"/>
</dbReference>
<dbReference type="InterPro" id="IPR002168">
    <property type="entry name" value="Lipase_GDXG_HIS_AS"/>
</dbReference>
<reference evidence="4 5" key="1">
    <citation type="submission" date="2020-07" db="EMBL/GenBank/DDBJ databases">
        <title>Sequencing the genomes of 1000 actinobacteria strains.</title>
        <authorList>
            <person name="Klenk H.-P."/>
        </authorList>
    </citation>
    <scope>NUCLEOTIDE SEQUENCE [LARGE SCALE GENOMIC DNA]</scope>
    <source>
        <strain evidence="4 5">DSM 40398</strain>
    </source>
</reference>